<keyword evidence="3" id="KW-1185">Reference proteome</keyword>
<name>A0A8J2Z0F1_9PROT</name>
<comment type="caution">
    <text evidence="2">The sequence shown here is derived from an EMBL/GenBank/DDBJ whole genome shotgun (WGS) entry which is preliminary data.</text>
</comment>
<dbReference type="AlphaFoldDB" id="A0A8J2Z0F1"/>
<dbReference type="EMBL" id="BMJQ01000032">
    <property type="protein sequence ID" value="GGF49982.1"/>
    <property type="molecule type" value="Genomic_DNA"/>
</dbReference>
<dbReference type="Proteomes" id="UP000646365">
    <property type="component" value="Unassembled WGS sequence"/>
</dbReference>
<accession>A0A8J2Z0F1</accession>
<gene>
    <name evidence="2" type="ORF">GCM10011611_65480</name>
</gene>
<reference evidence="2" key="2">
    <citation type="submission" date="2020-09" db="EMBL/GenBank/DDBJ databases">
        <authorList>
            <person name="Sun Q."/>
            <person name="Zhou Y."/>
        </authorList>
    </citation>
    <scope>NUCLEOTIDE SEQUENCE</scope>
    <source>
        <strain evidence="2">CGMCC 1.15725</strain>
    </source>
</reference>
<evidence type="ECO:0000313" key="3">
    <source>
        <dbReference type="Proteomes" id="UP000646365"/>
    </source>
</evidence>
<sequence length="98" mass="10547">MRPYERAGIEPDLQEILTDPVLHAVMKRDGVTTEALRAAVRTAQIRLGLVAPVELVSSEEPQERRGRMPAIFGGRDGAGPWAGAGRCRASGPLQLKCA</sequence>
<feature type="region of interest" description="Disordered" evidence="1">
    <location>
        <begin position="59"/>
        <end position="80"/>
    </location>
</feature>
<dbReference type="RefSeq" id="WP_189052419.1">
    <property type="nucleotide sequence ID" value="NZ_BMJQ01000032.1"/>
</dbReference>
<evidence type="ECO:0000313" key="2">
    <source>
        <dbReference type="EMBL" id="GGF49982.1"/>
    </source>
</evidence>
<organism evidence="2 3">
    <name type="scientific">Aliidongia dinghuensis</name>
    <dbReference type="NCBI Taxonomy" id="1867774"/>
    <lineage>
        <taxon>Bacteria</taxon>
        <taxon>Pseudomonadati</taxon>
        <taxon>Pseudomonadota</taxon>
        <taxon>Alphaproteobacteria</taxon>
        <taxon>Rhodospirillales</taxon>
        <taxon>Dongiaceae</taxon>
        <taxon>Aliidongia</taxon>
    </lineage>
</organism>
<proteinExistence type="predicted"/>
<reference evidence="2" key="1">
    <citation type="journal article" date="2014" name="Int. J. Syst. Evol. Microbiol.">
        <title>Complete genome sequence of Corynebacterium casei LMG S-19264T (=DSM 44701T), isolated from a smear-ripened cheese.</title>
        <authorList>
            <consortium name="US DOE Joint Genome Institute (JGI-PGF)"/>
            <person name="Walter F."/>
            <person name="Albersmeier A."/>
            <person name="Kalinowski J."/>
            <person name="Ruckert C."/>
        </authorList>
    </citation>
    <scope>NUCLEOTIDE SEQUENCE</scope>
    <source>
        <strain evidence="2">CGMCC 1.15725</strain>
    </source>
</reference>
<protein>
    <submittedName>
        <fullName evidence="2">Uncharacterized protein</fullName>
    </submittedName>
</protein>
<evidence type="ECO:0000256" key="1">
    <source>
        <dbReference type="SAM" id="MobiDB-lite"/>
    </source>
</evidence>